<organism evidence="17 18">
    <name type="scientific">Trichoplusia ni</name>
    <name type="common">Cabbage looper</name>
    <dbReference type="NCBI Taxonomy" id="7111"/>
    <lineage>
        <taxon>Eukaryota</taxon>
        <taxon>Metazoa</taxon>
        <taxon>Ecdysozoa</taxon>
        <taxon>Arthropoda</taxon>
        <taxon>Hexapoda</taxon>
        <taxon>Insecta</taxon>
        <taxon>Pterygota</taxon>
        <taxon>Neoptera</taxon>
        <taxon>Endopterygota</taxon>
        <taxon>Lepidoptera</taxon>
        <taxon>Glossata</taxon>
        <taxon>Ditrysia</taxon>
        <taxon>Noctuoidea</taxon>
        <taxon>Noctuidae</taxon>
        <taxon>Plusiinae</taxon>
        <taxon>Trichoplusia</taxon>
    </lineage>
</organism>
<keyword evidence="8 15" id="KW-0732">Signal</keyword>
<dbReference type="Pfam" id="PF00246">
    <property type="entry name" value="Peptidase_M14"/>
    <property type="match status" value="1"/>
</dbReference>
<comment type="similarity">
    <text evidence="3 14">Belongs to the peptidase M14 family.</text>
</comment>
<dbReference type="AlphaFoldDB" id="A0A7E5WQL9"/>
<evidence type="ECO:0000313" key="18">
    <source>
        <dbReference type="RefSeq" id="XP_026742944.1"/>
    </source>
</evidence>
<dbReference type="Gene3D" id="3.30.70.340">
    <property type="entry name" value="Metallocarboxypeptidase-like"/>
    <property type="match status" value="1"/>
</dbReference>
<dbReference type="PANTHER" id="PTHR11705">
    <property type="entry name" value="PROTEASE FAMILY M14 CARBOXYPEPTIDASE A,B"/>
    <property type="match status" value="1"/>
</dbReference>
<feature type="chain" id="PRO_5029021215" evidence="15">
    <location>
        <begin position="19"/>
        <end position="439"/>
    </location>
</feature>
<evidence type="ECO:0000256" key="1">
    <source>
        <dbReference type="ARBA" id="ARBA00001947"/>
    </source>
</evidence>
<dbReference type="CDD" id="cd03860">
    <property type="entry name" value="M14_CP_A-B_like"/>
    <property type="match status" value="1"/>
</dbReference>
<evidence type="ECO:0000256" key="5">
    <source>
        <dbReference type="ARBA" id="ARBA00022645"/>
    </source>
</evidence>
<evidence type="ECO:0000256" key="2">
    <source>
        <dbReference type="ARBA" id="ARBA00004613"/>
    </source>
</evidence>
<dbReference type="SMART" id="SM00631">
    <property type="entry name" value="Zn_pept"/>
    <property type="match status" value="1"/>
</dbReference>
<keyword evidence="17" id="KW-1185">Reference proteome</keyword>
<dbReference type="OrthoDB" id="3626597at2759"/>
<dbReference type="SUPFAM" id="SSF54897">
    <property type="entry name" value="Protease propeptides/inhibitors"/>
    <property type="match status" value="1"/>
</dbReference>
<evidence type="ECO:0000256" key="11">
    <source>
        <dbReference type="ARBA" id="ARBA00023049"/>
    </source>
</evidence>
<dbReference type="SUPFAM" id="SSF53187">
    <property type="entry name" value="Zn-dependent exopeptidases"/>
    <property type="match status" value="1"/>
</dbReference>
<dbReference type="PANTHER" id="PTHR11705:SF153">
    <property type="entry name" value="ZINC CARBOXYPEPTIDASE A 1-LIKE PROTEIN"/>
    <property type="match status" value="1"/>
</dbReference>
<dbReference type="Gene3D" id="3.40.630.10">
    <property type="entry name" value="Zn peptidases"/>
    <property type="match status" value="1"/>
</dbReference>
<evidence type="ECO:0000256" key="3">
    <source>
        <dbReference type="ARBA" id="ARBA00005988"/>
    </source>
</evidence>
<dbReference type="GO" id="GO:0005615">
    <property type="term" value="C:extracellular space"/>
    <property type="evidence" value="ECO:0007669"/>
    <property type="project" value="TreeGrafter"/>
</dbReference>
<keyword evidence="5" id="KW-0121">Carboxypeptidase</keyword>
<evidence type="ECO:0000256" key="14">
    <source>
        <dbReference type="PROSITE-ProRule" id="PRU01379"/>
    </source>
</evidence>
<reference evidence="18" key="1">
    <citation type="submission" date="2025-08" db="UniProtKB">
        <authorList>
            <consortium name="RefSeq"/>
        </authorList>
    </citation>
    <scope>IDENTIFICATION</scope>
</reference>
<feature type="signal peptide" evidence="15">
    <location>
        <begin position="1"/>
        <end position="18"/>
    </location>
</feature>
<evidence type="ECO:0000256" key="4">
    <source>
        <dbReference type="ARBA" id="ARBA00022525"/>
    </source>
</evidence>
<evidence type="ECO:0000256" key="9">
    <source>
        <dbReference type="ARBA" id="ARBA00022801"/>
    </source>
</evidence>
<keyword evidence="4" id="KW-0964">Secreted</keyword>
<sequence>MLLKLSPIITLFFISVSSEKFRFDNYSLYKVLPKNLDQIKVLGDLQHASPEYDFWDDPVPTADYINIMSKPEMRNDLETFLNKTGIDFVVTLPNVQEIIDSESRKPYNRNNIKSMKWDAYYPLEEIYDWLDDLAKAYPDIVTIIVGGKTYEGRDIKGVKISHGPGKRAVFIESGIHAREWIAPATVNFITNELLTSSDEEIKAVARDYDWYIFPVTNPDGYVWSHVGFRLWRKNRKPYGTGFGVDLNRNWNDNWLKESVSTNVASDVFAGPGPFSEIETRTLSTYIMNMADKIDLYLSFHSSGQILLLPFGNTTEPLSNYDDAMKIGIRAMGALSVRYRTPYTIGNIAEAIYFATGTSIDWVKERLHVPLVYCYELRDRGTYGHLLPPDQILPTAEETMDSIVEMILQAKRFGYMNVNAAVTQKVSIFIIFAVLAKFLF</sequence>
<feature type="active site" description="Proton donor/acceptor" evidence="14">
    <location>
        <position position="375"/>
    </location>
</feature>
<name>A0A7E5WQL9_TRINI</name>
<dbReference type="PROSITE" id="PS52035">
    <property type="entry name" value="PEPTIDASE_M14"/>
    <property type="match status" value="1"/>
</dbReference>
<keyword evidence="10" id="KW-0862">Zinc</keyword>
<dbReference type="FunFam" id="3.40.630.10:FF:000040">
    <property type="entry name" value="zinc carboxypeptidase"/>
    <property type="match status" value="1"/>
</dbReference>
<feature type="domain" description="Peptidase M14" evidence="16">
    <location>
        <begin position="119"/>
        <end position="409"/>
    </location>
</feature>
<accession>A0A7E5WQL9</accession>
<evidence type="ECO:0000259" key="16">
    <source>
        <dbReference type="PROSITE" id="PS52035"/>
    </source>
</evidence>
<evidence type="ECO:0000256" key="13">
    <source>
        <dbReference type="ARBA" id="ARBA00057299"/>
    </source>
</evidence>
<dbReference type="GO" id="GO:0004181">
    <property type="term" value="F:metallocarboxypeptidase activity"/>
    <property type="evidence" value="ECO:0007669"/>
    <property type="project" value="InterPro"/>
</dbReference>
<protein>
    <submittedName>
        <fullName evidence="18">Zinc carboxypeptidase-like</fullName>
    </submittedName>
</protein>
<evidence type="ECO:0000256" key="15">
    <source>
        <dbReference type="SAM" id="SignalP"/>
    </source>
</evidence>
<comment type="cofactor">
    <cofactor evidence="1">
        <name>Zn(2+)</name>
        <dbReference type="ChEBI" id="CHEBI:29105"/>
    </cofactor>
</comment>
<dbReference type="GeneID" id="113504726"/>
<proteinExistence type="inferred from homology"/>
<dbReference type="Proteomes" id="UP000322000">
    <property type="component" value="Chromosome 23"/>
</dbReference>
<dbReference type="InterPro" id="IPR003146">
    <property type="entry name" value="M14A_act_pep"/>
</dbReference>
<evidence type="ECO:0000256" key="8">
    <source>
        <dbReference type="ARBA" id="ARBA00022729"/>
    </source>
</evidence>
<dbReference type="FunCoup" id="A0A7E5WQL9">
    <property type="interactions" value="56"/>
</dbReference>
<gene>
    <name evidence="18" type="primary">LOC113504726</name>
</gene>
<dbReference type="InParanoid" id="A0A7E5WQL9"/>
<dbReference type="Pfam" id="PF02244">
    <property type="entry name" value="Propep_M14"/>
    <property type="match status" value="1"/>
</dbReference>
<keyword evidence="9" id="KW-0378">Hydrolase</keyword>
<evidence type="ECO:0000313" key="17">
    <source>
        <dbReference type="Proteomes" id="UP000322000"/>
    </source>
</evidence>
<dbReference type="InterPro" id="IPR000834">
    <property type="entry name" value="Peptidase_M14"/>
</dbReference>
<dbReference type="PRINTS" id="PR00765">
    <property type="entry name" value="CRBOXYPTASEA"/>
</dbReference>
<keyword evidence="11" id="KW-0482">Metalloprotease</keyword>
<dbReference type="InterPro" id="IPR036990">
    <property type="entry name" value="M14A-like_propep"/>
</dbReference>
<dbReference type="RefSeq" id="XP_026742944.1">
    <property type="nucleotide sequence ID" value="XM_026887143.1"/>
</dbReference>
<comment type="function">
    <text evidence="13">Involved in the digestion of the blood meal.</text>
</comment>
<keyword evidence="6" id="KW-0645">Protease</keyword>
<dbReference type="KEGG" id="tnl:113504726"/>
<evidence type="ECO:0000256" key="6">
    <source>
        <dbReference type="ARBA" id="ARBA00022670"/>
    </source>
</evidence>
<evidence type="ECO:0000256" key="12">
    <source>
        <dbReference type="ARBA" id="ARBA00023157"/>
    </source>
</evidence>
<dbReference type="GO" id="GO:0008270">
    <property type="term" value="F:zinc ion binding"/>
    <property type="evidence" value="ECO:0007669"/>
    <property type="project" value="InterPro"/>
</dbReference>
<keyword evidence="12" id="KW-1015">Disulfide bond</keyword>
<keyword evidence="7" id="KW-0479">Metal-binding</keyword>
<comment type="subcellular location">
    <subcellularLocation>
        <location evidence="2">Secreted</location>
    </subcellularLocation>
</comment>
<evidence type="ECO:0000256" key="7">
    <source>
        <dbReference type="ARBA" id="ARBA00022723"/>
    </source>
</evidence>
<evidence type="ECO:0000256" key="10">
    <source>
        <dbReference type="ARBA" id="ARBA00022833"/>
    </source>
</evidence>
<dbReference type="GO" id="GO:0006508">
    <property type="term" value="P:proteolysis"/>
    <property type="evidence" value="ECO:0007669"/>
    <property type="project" value="UniProtKB-KW"/>
</dbReference>